<evidence type="ECO:0000259" key="2">
    <source>
        <dbReference type="SMART" id="SM00382"/>
    </source>
</evidence>
<dbReference type="AlphaFoldDB" id="A0A9D1SAW1"/>
<dbReference type="InterPro" id="IPR000523">
    <property type="entry name" value="Mg_chelatse_chII-like_cat_dom"/>
</dbReference>
<evidence type="ECO:0000313" key="4">
    <source>
        <dbReference type="Proteomes" id="UP000824107"/>
    </source>
</evidence>
<dbReference type="InterPro" id="IPR045006">
    <property type="entry name" value="CHLI-like"/>
</dbReference>
<dbReference type="Pfam" id="PF13335">
    <property type="entry name" value="Mg_chelatase_C"/>
    <property type="match status" value="1"/>
</dbReference>
<evidence type="ECO:0000256" key="1">
    <source>
        <dbReference type="ARBA" id="ARBA00006354"/>
    </source>
</evidence>
<dbReference type="Proteomes" id="UP000824107">
    <property type="component" value="Unassembled WGS sequence"/>
</dbReference>
<dbReference type="SUPFAM" id="SSF54211">
    <property type="entry name" value="Ribosomal protein S5 domain 2-like"/>
    <property type="match status" value="1"/>
</dbReference>
<reference evidence="3" key="2">
    <citation type="journal article" date="2021" name="PeerJ">
        <title>Extensive microbial diversity within the chicken gut microbiome revealed by metagenomics and culture.</title>
        <authorList>
            <person name="Gilroy R."/>
            <person name="Ravi A."/>
            <person name="Getino M."/>
            <person name="Pursley I."/>
            <person name="Horton D.L."/>
            <person name="Alikhan N.F."/>
            <person name="Baker D."/>
            <person name="Gharbi K."/>
            <person name="Hall N."/>
            <person name="Watson M."/>
            <person name="Adriaenssens E.M."/>
            <person name="Foster-Nyarko E."/>
            <person name="Jarju S."/>
            <person name="Secka A."/>
            <person name="Antonio M."/>
            <person name="Oren A."/>
            <person name="Chaudhuri R.R."/>
            <person name="La Ragione R."/>
            <person name="Hildebrand F."/>
            <person name="Pallen M.J."/>
        </authorList>
    </citation>
    <scope>NUCLEOTIDE SEQUENCE</scope>
    <source>
        <strain evidence="3">ChiW3-316</strain>
    </source>
</reference>
<dbReference type="NCBIfam" id="TIGR00368">
    <property type="entry name" value="YifB family Mg chelatase-like AAA ATPase"/>
    <property type="match status" value="1"/>
</dbReference>
<dbReference type="SUPFAM" id="SSF52540">
    <property type="entry name" value="P-loop containing nucleoside triphosphate hydrolases"/>
    <property type="match status" value="1"/>
</dbReference>
<protein>
    <submittedName>
        <fullName evidence="3">YifB family Mg chelatase-like AAA ATPase</fullName>
    </submittedName>
</protein>
<gene>
    <name evidence="3" type="ORF">IAD20_02630</name>
</gene>
<dbReference type="GO" id="GO:0005524">
    <property type="term" value="F:ATP binding"/>
    <property type="evidence" value="ECO:0007669"/>
    <property type="project" value="InterPro"/>
</dbReference>
<accession>A0A9D1SAW1</accession>
<feature type="domain" description="AAA+ ATPase" evidence="2">
    <location>
        <begin position="208"/>
        <end position="390"/>
    </location>
</feature>
<dbReference type="SMART" id="SM00382">
    <property type="entry name" value="AAA"/>
    <property type="match status" value="1"/>
</dbReference>
<dbReference type="InterPro" id="IPR027417">
    <property type="entry name" value="P-loop_NTPase"/>
</dbReference>
<dbReference type="InterPro" id="IPR014721">
    <property type="entry name" value="Ribsml_uS5_D2-typ_fold_subgr"/>
</dbReference>
<dbReference type="Gene3D" id="3.30.230.10">
    <property type="match status" value="1"/>
</dbReference>
<dbReference type="Gene3D" id="3.40.50.300">
    <property type="entry name" value="P-loop containing nucleotide triphosphate hydrolases"/>
    <property type="match status" value="1"/>
</dbReference>
<comment type="caution">
    <text evidence="3">The sequence shown here is derived from an EMBL/GenBank/DDBJ whole genome shotgun (WGS) entry which is preliminary data.</text>
</comment>
<dbReference type="Pfam" id="PF01078">
    <property type="entry name" value="Mg_chelatase"/>
    <property type="match status" value="1"/>
</dbReference>
<dbReference type="InterPro" id="IPR004482">
    <property type="entry name" value="Mg_chelat-rel"/>
</dbReference>
<reference evidence="3" key="1">
    <citation type="submission" date="2020-10" db="EMBL/GenBank/DDBJ databases">
        <authorList>
            <person name="Gilroy R."/>
        </authorList>
    </citation>
    <scope>NUCLEOTIDE SEQUENCE</scope>
    <source>
        <strain evidence="3">ChiW3-316</strain>
    </source>
</reference>
<comment type="similarity">
    <text evidence="1">Belongs to the Mg-chelatase subunits D/I family. ComM subfamily.</text>
</comment>
<dbReference type="EMBL" id="DVNC01000021">
    <property type="protein sequence ID" value="HIU52957.1"/>
    <property type="molecule type" value="Genomic_DNA"/>
</dbReference>
<sequence length="507" mass="54523">MQSRINTVAFNGLEILDVDLQVQIASGLPAFTIVGLPDKAVAESRERVRAALQALGLSLPAKRITINLAPADLLKEGSHFDLPVALGLLAGMGIIPQEELAGYVALGELGLDGSIIPVNGILPVAIHANAAEKGLICPAACGPEAVWSGLKDILAADSLLSLINHFKGQQTLPFPQAEKQMPVETPLDMSDVKGQESAKRALEIAAAGGHNLLMIGPPGAGKSMLAARLPSILPPLTAEEALETSMIHSVAGELKDGKLCFSRPYRDPHHSASTPALVGGGRKAAPGEISLAHNGVLFLDELPEFSRTALEALRQPLENGYITISRVNAHTVYPAKFQLIAAMNPCRCGNLGNPALECSRAPKCAEEYQSRLSGPLLDRIDIHIEVPAVSPWEMAAVKTGESSAAIRERVIRAREIQKQRFIELDEPQLSTNAQLRGRLLEEVTRLDKDAEELLINFAHKNQLSARAYHRTLRLARTIADLQSSVNVLKIHIAEALSYRRKLPAKTI</sequence>
<dbReference type="InterPro" id="IPR020568">
    <property type="entry name" value="Ribosomal_Su5_D2-typ_SF"/>
</dbReference>
<dbReference type="Pfam" id="PF13541">
    <property type="entry name" value="ChlI"/>
    <property type="match status" value="1"/>
</dbReference>
<organism evidence="3 4">
    <name type="scientific">Candidatus Scatocola faecipullorum</name>
    <dbReference type="NCBI Taxonomy" id="2840917"/>
    <lineage>
        <taxon>Bacteria</taxon>
        <taxon>Pseudomonadati</taxon>
        <taxon>Pseudomonadota</taxon>
        <taxon>Alphaproteobacteria</taxon>
        <taxon>Rhodospirillales</taxon>
        <taxon>Rhodospirillaceae</taxon>
        <taxon>Rhodospirillaceae incertae sedis</taxon>
        <taxon>Candidatus Scatocola</taxon>
    </lineage>
</organism>
<name>A0A9D1SAW1_9PROT</name>
<dbReference type="InterPro" id="IPR025158">
    <property type="entry name" value="Mg_chelat-rel_C"/>
</dbReference>
<dbReference type="PANTHER" id="PTHR32039:SF7">
    <property type="entry name" value="COMPETENCE PROTEIN COMM"/>
    <property type="match status" value="1"/>
</dbReference>
<evidence type="ECO:0000313" key="3">
    <source>
        <dbReference type="EMBL" id="HIU52957.1"/>
    </source>
</evidence>
<dbReference type="InterPro" id="IPR003593">
    <property type="entry name" value="AAA+_ATPase"/>
</dbReference>
<dbReference type="PANTHER" id="PTHR32039">
    <property type="entry name" value="MAGNESIUM-CHELATASE SUBUNIT CHLI"/>
    <property type="match status" value="1"/>
</dbReference>
<proteinExistence type="inferred from homology"/>